<reference evidence="2 3" key="1">
    <citation type="submission" date="2018-01" db="EMBL/GenBank/DDBJ databases">
        <title>Whole genome sequencing of Histamine producing bacteria.</title>
        <authorList>
            <person name="Butler K."/>
        </authorList>
    </citation>
    <scope>NUCLEOTIDE SEQUENCE [LARGE SCALE GENOMIC DNA]</scope>
    <source>
        <strain evidence="2 3">FS-7.2</strain>
    </source>
</reference>
<dbReference type="Pfam" id="PF12293">
    <property type="entry name" value="T4BSS_DotH_IcmK"/>
    <property type="match status" value="1"/>
</dbReference>
<protein>
    <recommendedName>
        <fullName evidence="4">Type IV secretion protein DotH</fullName>
    </recommendedName>
</protein>
<evidence type="ECO:0000313" key="3">
    <source>
        <dbReference type="Proteomes" id="UP000241426"/>
    </source>
</evidence>
<keyword evidence="1" id="KW-0732">Signal</keyword>
<evidence type="ECO:0000313" key="2">
    <source>
        <dbReference type="EMBL" id="PSV01202.1"/>
    </source>
</evidence>
<dbReference type="RefSeq" id="WP_107288929.1">
    <property type="nucleotide sequence ID" value="NZ_PYNF01000002.1"/>
</dbReference>
<organism evidence="2 3">
    <name type="scientific">Photobacterium kishitanii</name>
    <dbReference type="NCBI Taxonomy" id="318456"/>
    <lineage>
        <taxon>Bacteria</taxon>
        <taxon>Pseudomonadati</taxon>
        <taxon>Pseudomonadota</taxon>
        <taxon>Gammaproteobacteria</taxon>
        <taxon>Vibrionales</taxon>
        <taxon>Vibrionaceae</taxon>
        <taxon>Photobacterium</taxon>
    </lineage>
</organism>
<dbReference type="InterPro" id="IPR022073">
    <property type="entry name" value="T4BSS_DotH_IcmK"/>
</dbReference>
<gene>
    <name evidence="2" type="ORF">C9J27_04030</name>
</gene>
<proteinExistence type="predicted"/>
<name>A0A2T3KN50_9GAMM</name>
<sequence>MRFKTVAFLMLSSMMVGSVNVHASDDDVAPAPLQLKEHRDQEIRALALYQLKRRLVPIDTRQGFDQKVAAEQLVRMKNESIRDPVQQSRSLNLNPNLMGVKPTVYSSANYSTTMVFVDKFGNPWDIQYAGVGASSYFSLERPNPYTLLIYPKSKYKKTNLTVTLKGMVTPFVFDLTESKDRVDYVIESKIAADGPNTKLDEFHYSPLELEIASSSAVQDKNIKDMIDGITPSGEARPLVITRNGEAMSDMSGWEYNGDYYIRTNGEVISPSTKVVGSPSVSGEHLFKAQKIDNLIIERDGVLFTDVNLK</sequence>
<dbReference type="AlphaFoldDB" id="A0A2T3KN50"/>
<evidence type="ECO:0008006" key="4">
    <source>
        <dbReference type="Google" id="ProtNLM"/>
    </source>
</evidence>
<evidence type="ECO:0000256" key="1">
    <source>
        <dbReference type="SAM" id="SignalP"/>
    </source>
</evidence>
<comment type="caution">
    <text evidence="2">The sequence shown here is derived from an EMBL/GenBank/DDBJ whole genome shotgun (WGS) entry which is preliminary data.</text>
</comment>
<feature type="signal peptide" evidence="1">
    <location>
        <begin position="1"/>
        <end position="23"/>
    </location>
</feature>
<dbReference type="EMBL" id="PYNF01000002">
    <property type="protein sequence ID" value="PSV01202.1"/>
    <property type="molecule type" value="Genomic_DNA"/>
</dbReference>
<dbReference type="Proteomes" id="UP000241426">
    <property type="component" value="Unassembled WGS sequence"/>
</dbReference>
<feature type="chain" id="PRO_5015723316" description="Type IV secretion protein DotH" evidence="1">
    <location>
        <begin position="24"/>
        <end position="309"/>
    </location>
</feature>
<accession>A0A2T3KN50</accession>